<feature type="region of interest" description="Disordered" evidence="4">
    <location>
        <begin position="59"/>
        <end position="87"/>
    </location>
</feature>
<dbReference type="RefSeq" id="WP_394514375.1">
    <property type="nucleotide sequence ID" value="NZ_JBIGHX010000011.1"/>
</dbReference>
<sequence>MPLPKPPAQRASRLDATAYSATLTPSKSRAAPKAAPAVAPVVAAAAPTAEVLRLPTPAAPAAKPALPTKSASKAPAKAAAPKRTRKPAEAAKLFVLDTNVLMHDPMSLFRFEEHDVYLPMITLEELDGHKKGMTEVARNVRQVSRELDQLAASLKSSSIEEMAKGLPLAGTGHREAEGKLFFQTQLIDTPLPQGLPQGKADNQILGVVQALKNLHPDREVVLVSKDINMRIKARALGLPAEDYRNDKTLEDSDLLYTGVQALPSDFWERHGKTMESWQQGNTTFYRISGPLVPTLLVNELVYLEAPGATPLYAKVTEITGKTAVLKTLKDYGHQKHAVWGVTARNREQNFALNLLMDPDCDFITLTGTAGTGKTLMTLAAALAQVFDERRYSEIIVTRVTVPVGEDIGFLPGTEEEKMGPWMGALDDNLEVLAKGGSSAGEWGRAATNDLVRSKIKIKSLNFMRGRTFLNKFVIIDEAQNLTPKQMKTLITRAGPGTKIVCLGNLAQIDTPYLTEGSSGLTFAVDRFKGWAHSGHVTLARGERSRLADFASEVL</sequence>
<evidence type="ECO:0000256" key="3">
    <source>
        <dbReference type="ARBA" id="ARBA00022840"/>
    </source>
</evidence>
<keyword evidence="2" id="KW-0547">Nucleotide-binding</keyword>
<dbReference type="CDD" id="cd09883">
    <property type="entry name" value="PIN_VapC_PhoHL-ATPase"/>
    <property type="match status" value="1"/>
</dbReference>
<reference evidence="6 7" key="1">
    <citation type="submission" date="2024-08" db="EMBL/GenBank/DDBJ databases">
        <authorList>
            <person name="Lu H."/>
        </authorList>
    </citation>
    <scope>NUCLEOTIDE SEQUENCE [LARGE SCALE GENOMIC DNA]</scope>
    <source>
        <strain evidence="6 7">DXS20W</strain>
    </source>
</reference>
<dbReference type="SUPFAM" id="SSF52540">
    <property type="entry name" value="P-loop containing nucleoside triphosphate hydrolases"/>
    <property type="match status" value="1"/>
</dbReference>
<dbReference type="PANTHER" id="PTHR30473">
    <property type="entry name" value="PROTEIN PHOH"/>
    <property type="match status" value="1"/>
</dbReference>
<dbReference type="InterPro" id="IPR051451">
    <property type="entry name" value="PhoH2-like"/>
</dbReference>
<dbReference type="InterPro" id="IPR002716">
    <property type="entry name" value="PIN_dom"/>
</dbReference>
<organism evidence="6 7">
    <name type="scientific">Pelomonas lactea</name>
    <dbReference type="NCBI Taxonomy" id="3299030"/>
    <lineage>
        <taxon>Bacteria</taxon>
        <taxon>Pseudomonadati</taxon>
        <taxon>Pseudomonadota</taxon>
        <taxon>Betaproteobacteria</taxon>
        <taxon>Burkholderiales</taxon>
        <taxon>Sphaerotilaceae</taxon>
        <taxon>Roseateles</taxon>
    </lineage>
</organism>
<comment type="caution">
    <text evidence="6">The sequence shown here is derived from an EMBL/GenBank/DDBJ whole genome shotgun (WGS) entry which is preliminary data.</text>
</comment>
<accession>A0ABW7GS83</accession>
<keyword evidence="3" id="KW-0067">ATP-binding</keyword>
<evidence type="ECO:0000256" key="2">
    <source>
        <dbReference type="ARBA" id="ARBA00022741"/>
    </source>
</evidence>
<evidence type="ECO:0000313" key="7">
    <source>
        <dbReference type="Proteomes" id="UP001606302"/>
    </source>
</evidence>
<proteinExistence type="inferred from homology"/>
<feature type="compositionally biased region" description="Low complexity" evidence="4">
    <location>
        <begin position="59"/>
        <end position="79"/>
    </location>
</feature>
<dbReference type="Proteomes" id="UP001606302">
    <property type="component" value="Unassembled WGS sequence"/>
</dbReference>
<dbReference type="Pfam" id="PF02562">
    <property type="entry name" value="PhoH"/>
    <property type="match status" value="1"/>
</dbReference>
<keyword evidence="7" id="KW-1185">Reference proteome</keyword>
<dbReference type="Gene3D" id="3.40.50.300">
    <property type="entry name" value="P-loop containing nucleotide triphosphate hydrolases"/>
    <property type="match status" value="1"/>
</dbReference>
<evidence type="ECO:0000259" key="5">
    <source>
        <dbReference type="SMART" id="SM00670"/>
    </source>
</evidence>
<protein>
    <submittedName>
        <fullName evidence="6">PhoH family protein</fullName>
    </submittedName>
</protein>
<gene>
    <name evidence="6" type="ORF">ACG04Q_24690</name>
</gene>
<dbReference type="InterPro" id="IPR003714">
    <property type="entry name" value="PhoH"/>
</dbReference>
<dbReference type="InterPro" id="IPR027417">
    <property type="entry name" value="P-loop_NTPase"/>
</dbReference>
<evidence type="ECO:0000313" key="6">
    <source>
        <dbReference type="EMBL" id="MFG6464793.1"/>
    </source>
</evidence>
<comment type="similarity">
    <text evidence="1">Belongs to the PhoH family.</text>
</comment>
<feature type="domain" description="PIN" evidence="5">
    <location>
        <begin position="92"/>
        <end position="231"/>
    </location>
</feature>
<dbReference type="Pfam" id="PF13638">
    <property type="entry name" value="PIN_4"/>
    <property type="match status" value="1"/>
</dbReference>
<dbReference type="PANTHER" id="PTHR30473:SF2">
    <property type="entry name" value="PIN DOMAIN-CONTAINING PROTEIN"/>
    <property type="match status" value="1"/>
</dbReference>
<dbReference type="EMBL" id="JBIGHX010000011">
    <property type="protein sequence ID" value="MFG6464793.1"/>
    <property type="molecule type" value="Genomic_DNA"/>
</dbReference>
<dbReference type="Gene3D" id="3.40.50.1010">
    <property type="entry name" value="5'-nuclease"/>
    <property type="match status" value="1"/>
</dbReference>
<evidence type="ECO:0000256" key="4">
    <source>
        <dbReference type="SAM" id="MobiDB-lite"/>
    </source>
</evidence>
<evidence type="ECO:0000256" key="1">
    <source>
        <dbReference type="ARBA" id="ARBA00010393"/>
    </source>
</evidence>
<name>A0ABW7GS83_9BURK</name>
<dbReference type="SMART" id="SM00670">
    <property type="entry name" value="PINc"/>
    <property type="match status" value="1"/>
</dbReference>